<dbReference type="Gene3D" id="3.30.750.170">
    <property type="match status" value="1"/>
</dbReference>
<keyword evidence="4" id="KW-1185">Reference proteome</keyword>
<evidence type="ECO:0000313" key="3">
    <source>
        <dbReference type="EMBL" id="GAA4914828.1"/>
    </source>
</evidence>
<dbReference type="Gene3D" id="3.90.226.10">
    <property type="entry name" value="2-enoyl-CoA Hydratase, Chain A, domain 1"/>
    <property type="match status" value="1"/>
</dbReference>
<organism evidence="3 4">
    <name type="scientific">Mucilaginibacter defluvii</name>
    <dbReference type="NCBI Taxonomy" id="1196019"/>
    <lineage>
        <taxon>Bacteria</taxon>
        <taxon>Pseudomonadati</taxon>
        <taxon>Bacteroidota</taxon>
        <taxon>Sphingobacteriia</taxon>
        <taxon>Sphingobacteriales</taxon>
        <taxon>Sphingobacteriaceae</taxon>
        <taxon>Mucilaginibacter</taxon>
    </lineage>
</organism>
<dbReference type="Gene3D" id="2.30.42.10">
    <property type="match status" value="1"/>
</dbReference>
<dbReference type="Pfam" id="PF18294">
    <property type="entry name" value="Pept_S41_N"/>
    <property type="match status" value="1"/>
</dbReference>
<dbReference type="Proteomes" id="UP001501436">
    <property type="component" value="Unassembled WGS sequence"/>
</dbReference>
<dbReference type="InterPro" id="IPR041613">
    <property type="entry name" value="Pept_S41_N"/>
</dbReference>
<gene>
    <name evidence="3" type="ORF">GCM10023313_17790</name>
</gene>
<evidence type="ECO:0000313" key="4">
    <source>
        <dbReference type="Proteomes" id="UP001501436"/>
    </source>
</evidence>
<dbReference type="InterPro" id="IPR029045">
    <property type="entry name" value="ClpP/crotonase-like_dom_sf"/>
</dbReference>
<feature type="domain" description="Tail specific protease" evidence="1">
    <location>
        <begin position="156"/>
        <end position="343"/>
    </location>
</feature>
<proteinExistence type="predicted"/>
<protein>
    <submittedName>
        <fullName evidence="3">S41 family peptidase</fullName>
    </submittedName>
</protein>
<reference evidence="4" key="1">
    <citation type="journal article" date="2019" name="Int. J. Syst. Evol. Microbiol.">
        <title>The Global Catalogue of Microorganisms (GCM) 10K type strain sequencing project: providing services to taxonomists for standard genome sequencing and annotation.</title>
        <authorList>
            <consortium name="The Broad Institute Genomics Platform"/>
            <consortium name="The Broad Institute Genome Sequencing Center for Infectious Disease"/>
            <person name="Wu L."/>
            <person name="Ma J."/>
        </authorList>
    </citation>
    <scope>NUCLEOTIDE SEQUENCE [LARGE SCALE GENOMIC DNA]</scope>
    <source>
        <strain evidence="4">JCM 18283</strain>
    </source>
</reference>
<sequence length="413" mass="45623">MDSMKVYYYWNSILPSNPNLNQQPLQFFSSIKHSGDRFSRLTNPAIRESYYPSLVRNFGFDLAVFRESSGVVKTFVVLVVPGTKAQAIGLQRGDVLKTINETSPSGNNIEGLIESAIAQRSISLDVENKGNITLGAELISENSVYLHKTFDSNAKKVAYLFYNSFEGRSKYDLQEAFADFKSKNATELIIDVRYNPGGDIGVCAALSAAIANVNPSDVFVEYRGNANAGIHRETFGKTISLISPGYSLTFDELSAMRLQLNRVFILTGPHTGSAAEFLIKGLRPWISVIQIGGTTLGKDMASFTIKDNNPEKYNNWSIEPMIFKLYNSRGEGDYNLGLAPDIATDEFSETIVPFGRSDDPLIKSALARINGSSNSDDMATKPAVRRLLYNSRQSIDKNSADVRIDKAVLRNIN</sequence>
<dbReference type="SUPFAM" id="SSF52096">
    <property type="entry name" value="ClpP/crotonase"/>
    <property type="match status" value="1"/>
</dbReference>
<dbReference type="PANTHER" id="PTHR32060">
    <property type="entry name" value="TAIL-SPECIFIC PROTEASE"/>
    <property type="match status" value="1"/>
</dbReference>
<comment type="caution">
    <text evidence="3">The sequence shown here is derived from an EMBL/GenBank/DDBJ whole genome shotgun (WGS) entry which is preliminary data.</text>
</comment>
<dbReference type="InterPro" id="IPR036034">
    <property type="entry name" value="PDZ_sf"/>
</dbReference>
<dbReference type="SUPFAM" id="SSF50156">
    <property type="entry name" value="PDZ domain-like"/>
    <property type="match status" value="1"/>
</dbReference>
<dbReference type="PANTHER" id="PTHR32060:SF30">
    <property type="entry name" value="CARBOXY-TERMINAL PROCESSING PROTEASE CTPA"/>
    <property type="match status" value="1"/>
</dbReference>
<evidence type="ECO:0000259" key="2">
    <source>
        <dbReference type="Pfam" id="PF18294"/>
    </source>
</evidence>
<dbReference type="InterPro" id="IPR005151">
    <property type="entry name" value="Tail-specific_protease"/>
</dbReference>
<evidence type="ECO:0000259" key="1">
    <source>
        <dbReference type="Pfam" id="PF03572"/>
    </source>
</evidence>
<feature type="domain" description="Peptidase S41 N-terminal" evidence="2">
    <location>
        <begin position="1"/>
        <end position="39"/>
    </location>
</feature>
<name>A0ABP9FYQ1_9SPHI</name>
<dbReference type="EMBL" id="BAABJI010000002">
    <property type="protein sequence ID" value="GAA4914828.1"/>
    <property type="molecule type" value="Genomic_DNA"/>
</dbReference>
<accession>A0ABP9FYQ1</accession>
<dbReference type="Pfam" id="PF03572">
    <property type="entry name" value="Peptidase_S41"/>
    <property type="match status" value="1"/>
</dbReference>
<dbReference type="CDD" id="cd07561">
    <property type="entry name" value="Peptidase_S41_CPP_like"/>
    <property type="match status" value="1"/>
</dbReference>